<keyword evidence="2" id="KW-1185">Reference proteome</keyword>
<dbReference type="AlphaFoldDB" id="A0A9J5W1W1"/>
<proteinExistence type="predicted"/>
<dbReference type="EMBL" id="JACXVP010000012">
    <property type="protein sequence ID" value="KAG5569499.1"/>
    <property type="molecule type" value="Genomic_DNA"/>
</dbReference>
<reference evidence="1 2" key="1">
    <citation type="submission" date="2020-09" db="EMBL/GenBank/DDBJ databases">
        <title>De no assembly of potato wild relative species, Solanum commersonii.</title>
        <authorList>
            <person name="Cho K."/>
        </authorList>
    </citation>
    <scope>NUCLEOTIDE SEQUENCE [LARGE SCALE GENOMIC DNA]</scope>
    <source>
        <strain evidence="1">LZ3.2</strain>
        <tissue evidence="1">Leaf</tissue>
    </source>
</reference>
<accession>A0A9J5W1W1</accession>
<name>A0A9J5W1W1_SOLCO</name>
<sequence>MLWLLGSGPEMELLDNLKFSRCVKLKIEAGNEPLKLCFNVGFVLITSSTSPLNRLCWSDTEDSKGRLNTQDGMVPSHCISNSI</sequence>
<dbReference type="Proteomes" id="UP000824120">
    <property type="component" value="Chromosome 12"/>
</dbReference>
<gene>
    <name evidence="1" type="ORF">H5410_059265</name>
</gene>
<feature type="non-terminal residue" evidence="1">
    <location>
        <position position="83"/>
    </location>
</feature>
<evidence type="ECO:0000313" key="2">
    <source>
        <dbReference type="Proteomes" id="UP000824120"/>
    </source>
</evidence>
<protein>
    <submittedName>
        <fullName evidence="1">Uncharacterized protein</fullName>
    </submittedName>
</protein>
<comment type="caution">
    <text evidence="1">The sequence shown here is derived from an EMBL/GenBank/DDBJ whole genome shotgun (WGS) entry which is preliminary data.</text>
</comment>
<organism evidence="1 2">
    <name type="scientific">Solanum commersonii</name>
    <name type="common">Commerson's wild potato</name>
    <name type="synonym">Commerson's nightshade</name>
    <dbReference type="NCBI Taxonomy" id="4109"/>
    <lineage>
        <taxon>Eukaryota</taxon>
        <taxon>Viridiplantae</taxon>
        <taxon>Streptophyta</taxon>
        <taxon>Embryophyta</taxon>
        <taxon>Tracheophyta</taxon>
        <taxon>Spermatophyta</taxon>
        <taxon>Magnoliopsida</taxon>
        <taxon>eudicotyledons</taxon>
        <taxon>Gunneridae</taxon>
        <taxon>Pentapetalae</taxon>
        <taxon>asterids</taxon>
        <taxon>lamiids</taxon>
        <taxon>Solanales</taxon>
        <taxon>Solanaceae</taxon>
        <taxon>Solanoideae</taxon>
        <taxon>Solaneae</taxon>
        <taxon>Solanum</taxon>
    </lineage>
</organism>
<evidence type="ECO:0000313" key="1">
    <source>
        <dbReference type="EMBL" id="KAG5569499.1"/>
    </source>
</evidence>